<accession>A0A7R8ZGZ4</accession>
<dbReference type="EMBL" id="OA574192">
    <property type="protein sequence ID" value="CAD7205148.1"/>
    <property type="molecule type" value="Genomic_DNA"/>
</dbReference>
<gene>
    <name evidence="1" type="ORF">TDIB3V08_LOCUS11302</name>
</gene>
<organism evidence="1">
    <name type="scientific">Timema douglasi</name>
    <name type="common">Walking stick</name>
    <dbReference type="NCBI Taxonomy" id="61478"/>
    <lineage>
        <taxon>Eukaryota</taxon>
        <taxon>Metazoa</taxon>
        <taxon>Ecdysozoa</taxon>
        <taxon>Arthropoda</taxon>
        <taxon>Hexapoda</taxon>
        <taxon>Insecta</taxon>
        <taxon>Pterygota</taxon>
        <taxon>Neoptera</taxon>
        <taxon>Polyneoptera</taxon>
        <taxon>Phasmatodea</taxon>
        <taxon>Timematodea</taxon>
        <taxon>Timematoidea</taxon>
        <taxon>Timematidae</taxon>
        <taxon>Timema</taxon>
    </lineage>
</organism>
<dbReference type="AlphaFoldDB" id="A0A7R8ZGZ4"/>
<sequence>MHCFVFNRTRPAFGSSGGSLFGGGSSSLFGSSGAAATPSGNLFQSSGGSSLFGGSTAGGSPGGSGAFSSGVGGSIIQTGFGAGSFSQTKPGHYSQHYNSIVP</sequence>
<name>A0A7R8ZGZ4_TIMDO</name>
<evidence type="ECO:0000313" key="1">
    <source>
        <dbReference type="EMBL" id="CAD7205148.1"/>
    </source>
</evidence>
<reference evidence="1" key="1">
    <citation type="submission" date="2020-11" db="EMBL/GenBank/DDBJ databases">
        <authorList>
            <person name="Tran Van P."/>
        </authorList>
    </citation>
    <scope>NUCLEOTIDE SEQUENCE</scope>
</reference>
<protein>
    <submittedName>
        <fullName evidence="1">Uncharacterized protein</fullName>
    </submittedName>
</protein>
<proteinExistence type="predicted"/>